<dbReference type="PROSITE" id="PS51832">
    <property type="entry name" value="HD_GYP"/>
    <property type="match status" value="1"/>
</dbReference>
<dbReference type="InterPro" id="IPR003607">
    <property type="entry name" value="HD/PDEase_dom"/>
</dbReference>
<dbReference type="InterPro" id="IPR006675">
    <property type="entry name" value="HDIG_dom"/>
</dbReference>
<feature type="domain" description="HD-GYP" evidence="2">
    <location>
        <begin position="111"/>
        <end position="307"/>
    </location>
</feature>
<dbReference type="PROSITE" id="PS51831">
    <property type="entry name" value="HD"/>
    <property type="match status" value="1"/>
</dbReference>
<evidence type="ECO:0000259" key="1">
    <source>
        <dbReference type="PROSITE" id="PS51831"/>
    </source>
</evidence>
<dbReference type="SMART" id="SM00471">
    <property type="entry name" value="HDc"/>
    <property type="match status" value="1"/>
</dbReference>
<proteinExistence type="predicted"/>
<dbReference type="STRING" id="361279.SAMN05421663_101609"/>
<reference evidence="4" key="1">
    <citation type="submission" date="2016-10" db="EMBL/GenBank/DDBJ databases">
        <authorList>
            <person name="Varghese N."/>
            <person name="Submissions S."/>
        </authorList>
    </citation>
    <scope>NUCLEOTIDE SEQUENCE [LARGE SCALE GENOMIC DNA]</scope>
    <source>
        <strain evidence="4">DSM 21620</strain>
    </source>
</reference>
<gene>
    <name evidence="3" type="ORF">SAMN05421663_101609</name>
</gene>
<dbReference type="Gene3D" id="1.10.3210.10">
    <property type="entry name" value="Hypothetical protein af1432"/>
    <property type="match status" value="1"/>
</dbReference>
<dbReference type="Proteomes" id="UP000198666">
    <property type="component" value="Unassembled WGS sequence"/>
</dbReference>
<sequence>MRLVSTKSVKPGKRLAQPVYNDKGSILIQRDVELTAGIIDRLQELRYTYIYIRDDRLQDIELEFSTSNEERLKAMQVIHKSFQEIKQSDNGRYLTEKMTDKITSSIQEMVSNLRPKRQTLMILSDMLIYDDYIFSHSVNVALYAMAIANEMRLPISVVEEIGFGAILHDVGKMFVPQEVLQKTGKLTDAEFEQIKEHTTKGFNYLRKMNNIPLVIAHCAYQHHERINGSGYPRGISGSDIHLYAKIIGIADVFDAVTSNRVYRDAMLPHEGLEILFAGAGDQFDMEMVEAFKRSVAIYPTGLTVRLSDGRMGIVIRQNEDINTRPIVRILQEADGTEPEPYEVNLYEHLNITVVACSTSAEEN</sequence>
<dbReference type="SUPFAM" id="SSF109604">
    <property type="entry name" value="HD-domain/PDEase-like"/>
    <property type="match status" value="1"/>
</dbReference>
<dbReference type="OrthoDB" id="9759601at2"/>
<dbReference type="CDD" id="cd00077">
    <property type="entry name" value="HDc"/>
    <property type="match status" value="1"/>
</dbReference>
<feature type="domain" description="HD" evidence="1">
    <location>
        <begin position="133"/>
        <end position="256"/>
    </location>
</feature>
<evidence type="ECO:0000313" key="4">
    <source>
        <dbReference type="Proteomes" id="UP000198666"/>
    </source>
</evidence>
<dbReference type="InterPro" id="IPR037522">
    <property type="entry name" value="HD_GYP_dom"/>
</dbReference>
<keyword evidence="4" id="KW-1185">Reference proteome</keyword>
<dbReference type="PANTHER" id="PTHR43155:SF2">
    <property type="entry name" value="CYCLIC DI-GMP PHOSPHODIESTERASE PA4108"/>
    <property type="match status" value="1"/>
</dbReference>
<evidence type="ECO:0000313" key="3">
    <source>
        <dbReference type="EMBL" id="SDC18748.1"/>
    </source>
</evidence>
<dbReference type="RefSeq" id="WP_093725764.1">
    <property type="nucleotide sequence ID" value="NZ_FMZB01000001.1"/>
</dbReference>
<dbReference type="Pfam" id="PF13487">
    <property type="entry name" value="HD_5"/>
    <property type="match status" value="1"/>
</dbReference>
<evidence type="ECO:0000259" key="2">
    <source>
        <dbReference type="PROSITE" id="PS51832"/>
    </source>
</evidence>
<dbReference type="AlphaFoldDB" id="A0A1G6JJC3"/>
<dbReference type="PANTHER" id="PTHR43155">
    <property type="entry name" value="CYCLIC DI-GMP PHOSPHODIESTERASE PA4108-RELATED"/>
    <property type="match status" value="1"/>
</dbReference>
<accession>A0A1G6JJC3</accession>
<dbReference type="NCBIfam" id="TIGR00277">
    <property type="entry name" value="HDIG"/>
    <property type="match status" value="1"/>
</dbReference>
<name>A0A1G6JJC3_9BACI</name>
<organism evidence="3 4">
    <name type="scientific">Terribacillus halophilus</name>
    <dbReference type="NCBI Taxonomy" id="361279"/>
    <lineage>
        <taxon>Bacteria</taxon>
        <taxon>Bacillati</taxon>
        <taxon>Bacillota</taxon>
        <taxon>Bacilli</taxon>
        <taxon>Bacillales</taxon>
        <taxon>Bacillaceae</taxon>
        <taxon>Terribacillus</taxon>
    </lineage>
</organism>
<dbReference type="InterPro" id="IPR006674">
    <property type="entry name" value="HD_domain"/>
</dbReference>
<dbReference type="EMBL" id="FMZB01000001">
    <property type="protein sequence ID" value="SDC18748.1"/>
    <property type="molecule type" value="Genomic_DNA"/>
</dbReference>
<protein>
    <submittedName>
        <fullName evidence="3">HDIG domain-containing protein</fullName>
    </submittedName>
</protein>